<dbReference type="InterPro" id="IPR014942">
    <property type="entry name" value="AbiEii"/>
</dbReference>
<dbReference type="Pfam" id="PF08843">
    <property type="entry name" value="AbiEii"/>
    <property type="match status" value="1"/>
</dbReference>
<name>A0A854NJH3_CORDP</name>
<dbReference type="AlphaFoldDB" id="A0A854NJH3"/>
<dbReference type="Proteomes" id="UP000197692">
    <property type="component" value="Unassembled WGS sequence"/>
</dbReference>
<proteinExistence type="predicted"/>
<dbReference type="EMBL" id="LSZF01000001">
    <property type="protein sequence ID" value="OWM36105.1"/>
    <property type="molecule type" value="Genomic_DNA"/>
</dbReference>
<dbReference type="RefSeq" id="WP_010935552.1">
    <property type="nucleotide sequence ID" value="NZ_JADQUE010000014.1"/>
</dbReference>
<reference evidence="2" key="1">
    <citation type="submission" date="2016-02" db="EMBL/GenBank/DDBJ databases">
        <title>Genomic analyses of a collection of pathogenic Corynebacterium diphtheriae.</title>
        <authorList>
            <person name="Sangal V."/>
            <person name="Titov L."/>
        </authorList>
    </citation>
    <scope>NUCLEOTIDE SEQUENCE [LARGE SCALE GENOMIC DNA]</scope>
    <source>
        <strain evidence="2">1438</strain>
    </source>
</reference>
<comment type="caution">
    <text evidence="1">The sequence shown here is derived from an EMBL/GenBank/DDBJ whole genome shotgun (WGS) entry which is preliminary data.</text>
</comment>
<dbReference type="GeneID" id="29422293"/>
<accession>A0A854NJH3</accession>
<evidence type="ECO:0008006" key="3">
    <source>
        <dbReference type="Google" id="ProtNLM"/>
    </source>
</evidence>
<gene>
    <name evidence="1" type="ORF">AY602_00510</name>
</gene>
<evidence type="ECO:0000313" key="1">
    <source>
        <dbReference type="EMBL" id="OWM36105.1"/>
    </source>
</evidence>
<organism evidence="1 2">
    <name type="scientific">Corynebacterium diphtheriae bv. mitis</name>
    <dbReference type="NCBI Taxonomy" id="1806053"/>
    <lineage>
        <taxon>Bacteria</taxon>
        <taxon>Bacillati</taxon>
        <taxon>Actinomycetota</taxon>
        <taxon>Actinomycetes</taxon>
        <taxon>Mycobacteriales</taxon>
        <taxon>Corynebacteriaceae</taxon>
        <taxon>Corynebacterium</taxon>
    </lineage>
</organism>
<sequence length="263" mass="29563">MRQQNGWVLKGGTNIYCRIPGARQTKDLDLYRRDDPTSSTGAAESLVSAMNGYKIGPYIFHVIHPRQSGGVGTVDSERIDVTVIHGINNRLVSFGVDVSGDLEVTGTVEPVTVATSYKVHTEFLPQRFKVYSYPVASQIADKICAMYERHGNTPPGRASTRYHDLYDVALMARELTVSAFDLRSALDTQCRVRNMSLPNHLTIPDESWKDQYPIKARNFGDEQWGLTELDEALRVAGLLINPILNREFKESDRAWNCTALLWE</sequence>
<evidence type="ECO:0000313" key="2">
    <source>
        <dbReference type="Proteomes" id="UP000197692"/>
    </source>
</evidence>
<protein>
    <recommendedName>
        <fullName evidence="3">Nucleotidyl transferase AbiEii/AbiGii toxin family protein</fullName>
    </recommendedName>
</protein>